<comment type="cofactor">
    <cofactor evidence="2">
        <name>FAD</name>
        <dbReference type="ChEBI" id="CHEBI:57692"/>
    </cofactor>
</comment>
<evidence type="ECO:0000256" key="7">
    <source>
        <dbReference type="ARBA" id="ARBA00022763"/>
    </source>
</evidence>
<dbReference type="PANTHER" id="PTHR10211:SF0">
    <property type="entry name" value="DEOXYRIBODIPYRIMIDINE PHOTO-LYASE"/>
    <property type="match status" value="1"/>
</dbReference>
<evidence type="ECO:0000256" key="6">
    <source>
        <dbReference type="ARBA" id="ARBA00022630"/>
    </source>
</evidence>
<dbReference type="Gene3D" id="3.40.50.620">
    <property type="entry name" value="HUPs"/>
    <property type="match status" value="1"/>
</dbReference>
<comment type="cofactor">
    <cofactor evidence="1">
        <name>(6R)-5,10-methylene-5,6,7,8-tetrahydrofolate</name>
        <dbReference type="ChEBI" id="CHEBI:15636"/>
    </cofactor>
</comment>
<evidence type="ECO:0000256" key="9">
    <source>
        <dbReference type="ARBA" id="ARBA00023125"/>
    </source>
</evidence>
<evidence type="ECO:0000256" key="4">
    <source>
        <dbReference type="ARBA" id="ARBA00013149"/>
    </source>
</evidence>
<keyword evidence="10" id="KW-0234">DNA repair</keyword>
<keyword evidence="7" id="KW-0227">DNA damage</keyword>
<dbReference type="FunFam" id="1.10.579.10:FF:000002">
    <property type="entry name" value="Deoxyribodipyrimidine photolyase"/>
    <property type="match status" value="1"/>
</dbReference>
<accession>A0A432MDF7</accession>
<dbReference type="EMBL" id="RYZH01000074">
    <property type="protein sequence ID" value="RUL82205.1"/>
    <property type="molecule type" value="Genomic_DNA"/>
</dbReference>
<evidence type="ECO:0000313" key="15">
    <source>
        <dbReference type="EMBL" id="RUL82205.1"/>
    </source>
</evidence>
<dbReference type="SUPFAM" id="SSF48173">
    <property type="entry name" value="Cryptochrome/photolyase FAD-binding domain"/>
    <property type="match status" value="1"/>
</dbReference>
<evidence type="ECO:0000256" key="12">
    <source>
        <dbReference type="ARBA" id="ARBA00031671"/>
    </source>
</evidence>
<dbReference type="GO" id="GO:0003904">
    <property type="term" value="F:deoxyribodipyrimidine photo-lyase activity"/>
    <property type="evidence" value="ECO:0007669"/>
    <property type="project" value="UniProtKB-EC"/>
</dbReference>
<dbReference type="EC" id="4.1.99.3" evidence="4"/>
<evidence type="ECO:0000256" key="2">
    <source>
        <dbReference type="ARBA" id="ARBA00001974"/>
    </source>
</evidence>
<protein>
    <recommendedName>
        <fullName evidence="5">Deoxyribodipyrimidine photo-lyase</fullName>
        <ecNumber evidence="4">4.1.99.3</ecNumber>
    </recommendedName>
    <alternativeName>
        <fullName evidence="12">DNA photolyase</fullName>
    </alternativeName>
</protein>
<feature type="domain" description="Photolyase/cryptochrome alpha/beta" evidence="14">
    <location>
        <begin position="26"/>
        <end position="156"/>
    </location>
</feature>
<evidence type="ECO:0000256" key="13">
    <source>
        <dbReference type="ARBA" id="ARBA00033999"/>
    </source>
</evidence>
<dbReference type="Gene3D" id="1.25.40.80">
    <property type="match status" value="1"/>
</dbReference>
<dbReference type="InterPro" id="IPR014729">
    <property type="entry name" value="Rossmann-like_a/b/a_fold"/>
</dbReference>
<name>A0A432MDF7_9BACT</name>
<evidence type="ECO:0000259" key="14">
    <source>
        <dbReference type="PROSITE" id="PS51645"/>
    </source>
</evidence>
<organism evidence="15 16">
    <name type="scientific">Tautonia sociabilis</name>
    <dbReference type="NCBI Taxonomy" id="2080755"/>
    <lineage>
        <taxon>Bacteria</taxon>
        <taxon>Pseudomonadati</taxon>
        <taxon>Planctomycetota</taxon>
        <taxon>Planctomycetia</taxon>
        <taxon>Isosphaerales</taxon>
        <taxon>Isosphaeraceae</taxon>
        <taxon>Tautonia</taxon>
    </lineage>
</organism>
<dbReference type="InterPro" id="IPR052219">
    <property type="entry name" value="Photolyase_Class-2"/>
</dbReference>
<dbReference type="RefSeq" id="WP_126727946.1">
    <property type="nucleotide sequence ID" value="NZ_RYZH01000074.1"/>
</dbReference>
<dbReference type="Pfam" id="PF00875">
    <property type="entry name" value="DNA_photolyase"/>
    <property type="match status" value="1"/>
</dbReference>
<keyword evidence="9" id="KW-0238">DNA-binding</keyword>
<comment type="catalytic activity">
    <reaction evidence="13">
        <text>cyclobutadipyrimidine (in DNA) = 2 pyrimidine residues (in DNA).</text>
        <dbReference type="EC" id="4.1.99.3"/>
    </reaction>
</comment>
<keyword evidence="11 15" id="KW-0456">Lyase</keyword>
<dbReference type="PANTHER" id="PTHR10211">
    <property type="entry name" value="DEOXYRIBODIPYRIMIDINE PHOTOLYASE"/>
    <property type="match status" value="1"/>
</dbReference>
<comment type="caution">
    <text evidence="15">The sequence shown here is derived from an EMBL/GenBank/DDBJ whole genome shotgun (WGS) entry which is preliminary data.</text>
</comment>
<dbReference type="InterPro" id="IPR036134">
    <property type="entry name" value="Crypto/Photolyase_FAD-like_sf"/>
</dbReference>
<proteinExistence type="inferred from homology"/>
<keyword evidence="6" id="KW-0285">Flavoprotein</keyword>
<dbReference type="AlphaFoldDB" id="A0A432MDF7"/>
<evidence type="ECO:0000256" key="11">
    <source>
        <dbReference type="ARBA" id="ARBA00023239"/>
    </source>
</evidence>
<dbReference type="Gene3D" id="1.10.579.10">
    <property type="entry name" value="DNA Cyclobutane Dipyrimidine Photolyase, subunit A, domain 3"/>
    <property type="match status" value="1"/>
</dbReference>
<reference evidence="15 16" key="2">
    <citation type="submission" date="2019-01" db="EMBL/GenBank/DDBJ databases">
        <title>Tautonia sociabilis, a novel thermotolerant planctomycete of Isosphaeraceae family, isolated from a 4000 m deep subterranean habitat.</title>
        <authorList>
            <person name="Kovaleva O.L."/>
            <person name="Elcheninov A.G."/>
            <person name="Van Heerden E."/>
            <person name="Toshchakov S.V."/>
            <person name="Novikov A."/>
            <person name="Bonch-Osmolovskaya E.A."/>
            <person name="Kublanov I.V."/>
        </authorList>
    </citation>
    <scope>NUCLEOTIDE SEQUENCE [LARGE SCALE GENOMIC DNA]</scope>
    <source>
        <strain evidence="15 16">GM2012</strain>
    </source>
</reference>
<keyword evidence="16" id="KW-1185">Reference proteome</keyword>
<evidence type="ECO:0000313" key="16">
    <source>
        <dbReference type="Proteomes" id="UP000280296"/>
    </source>
</evidence>
<dbReference type="InterPro" id="IPR006050">
    <property type="entry name" value="DNA_photolyase_N"/>
</dbReference>
<evidence type="ECO:0000256" key="5">
    <source>
        <dbReference type="ARBA" id="ARBA00014046"/>
    </source>
</evidence>
<sequence length="463" mass="51831">MGIDELMRPDPRVRVLREGGPADGGRCVLYWMQRSQRAEDSPALDLAIALGNALGLPVLAAFGLTASYPAAQRRHYRFLLDAMPEIRDGLAKRGVAFVLRLGEPDEVIAALCREVRPAFLVGDENPLRGPRAWRDSVAGRIEVPFRCVDGDVVVPSSLFPRQEYAARTIRPKIHRVWREFLKPPGPEPRAEVSWRGRTIPRGEAIDPDALLTTLKVGGVSEVPGYRGGPAEAKARLARFVADRLPQYASRRNEPTPYMTSELSAHLHFGHISPVRCALAAMGADAGKEHVDAYLEELVVRRELAVNFVARNPDYDRLEGCPSWALSTLARHAHDPRPHHYSPEQLEAGATHDPLWNAAQKEMVLTGRMHNYLRMYWAKKILEWSPDAASAFAVAVDLNDRYEMDGRDPNGYTGISWAIGGTHDRPWPERPIYGTVRSMSFERTRKKFDATAYIRRIDLLAEGN</sequence>
<keyword evidence="8" id="KW-0274">FAD</keyword>
<reference evidence="15 16" key="1">
    <citation type="submission" date="2018-12" db="EMBL/GenBank/DDBJ databases">
        <authorList>
            <person name="Toschakov S.V."/>
        </authorList>
    </citation>
    <scope>NUCLEOTIDE SEQUENCE [LARGE SCALE GENOMIC DNA]</scope>
    <source>
        <strain evidence="15 16">GM2012</strain>
    </source>
</reference>
<evidence type="ECO:0000256" key="8">
    <source>
        <dbReference type="ARBA" id="ARBA00022827"/>
    </source>
</evidence>
<dbReference type="GO" id="GO:0000719">
    <property type="term" value="P:photoreactive repair"/>
    <property type="evidence" value="ECO:0007669"/>
    <property type="project" value="TreeGrafter"/>
</dbReference>
<dbReference type="SUPFAM" id="SSF52425">
    <property type="entry name" value="Cryptochrome/photolyase, N-terminal domain"/>
    <property type="match status" value="1"/>
</dbReference>
<dbReference type="GO" id="GO:0003677">
    <property type="term" value="F:DNA binding"/>
    <property type="evidence" value="ECO:0007669"/>
    <property type="project" value="UniProtKB-KW"/>
</dbReference>
<dbReference type="PROSITE" id="PS51645">
    <property type="entry name" value="PHR_CRY_ALPHA_BETA"/>
    <property type="match status" value="1"/>
</dbReference>
<evidence type="ECO:0000256" key="1">
    <source>
        <dbReference type="ARBA" id="ARBA00001932"/>
    </source>
</evidence>
<comment type="similarity">
    <text evidence="3">Belongs to the DNA photolyase class-2 family.</text>
</comment>
<dbReference type="Proteomes" id="UP000280296">
    <property type="component" value="Unassembled WGS sequence"/>
</dbReference>
<dbReference type="OrthoDB" id="9772484at2"/>
<evidence type="ECO:0000256" key="3">
    <source>
        <dbReference type="ARBA" id="ARBA00006409"/>
    </source>
</evidence>
<evidence type="ECO:0000256" key="10">
    <source>
        <dbReference type="ARBA" id="ARBA00023204"/>
    </source>
</evidence>
<gene>
    <name evidence="15" type="ORF">TsocGM_23750</name>
</gene>
<dbReference type="InterPro" id="IPR036155">
    <property type="entry name" value="Crypto/Photolyase_N_sf"/>
</dbReference>